<protein>
    <submittedName>
        <fullName evidence="1">Uncharacterized protein</fullName>
    </submittedName>
</protein>
<evidence type="ECO:0000313" key="1">
    <source>
        <dbReference type="EMBL" id="AFL88053.1"/>
    </source>
</evidence>
<dbReference type="OrthoDB" id="595415at2"/>
<sequence length="59" mass="6124">MQVSVEGNELVIRIPLLAEPTKSKSGKTLLVASSGGNIETQATVNGKPITVGLNAYISK</sequence>
<evidence type="ECO:0000313" key="2">
    <source>
        <dbReference type="Proteomes" id="UP000006056"/>
    </source>
</evidence>
<dbReference type="AlphaFoldDB" id="I3ZFN5"/>
<dbReference type="HOGENOM" id="CLU_188953_0_0_0"/>
<gene>
    <name evidence="1" type="ordered locus">Terro_1757</name>
</gene>
<keyword evidence="2" id="KW-1185">Reference proteome</keyword>
<dbReference type="RefSeq" id="WP_014785622.1">
    <property type="nucleotide sequence ID" value="NC_018014.1"/>
</dbReference>
<dbReference type="eggNOG" id="ENOG50345D5">
    <property type="taxonomic scope" value="Bacteria"/>
</dbReference>
<name>I3ZFN5_TERRK</name>
<dbReference type="KEGG" id="trs:Terro_1757"/>
<proteinExistence type="predicted"/>
<organism evidence="1 2">
    <name type="scientific">Terriglobus roseus (strain DSM 18391 / NRRL B-41598 / KBS 63)</name>
    <dbReference type="NCBI Taxonomy" id="926566"/>
    <lineage>
        <taxon>Bacteria</taxon>
        <taxon>Pseudomonadati</taxon>
        <taxon>Acidobacteriota</taxon>
        <taxon>Terriglobia</taxon>
        <taxon>Terriglobales</taxon>
        <taxon>Acidobacteriaceae</taxon>
        <taxon>Terriglobus</taxon>
    </lineage>
</organism>
<accession>I3ZFN5</accession>
<dbReference type="Proteomes" id="UP000006056">
    <property type="component" value="Chromosome"/>
</dbReference>
<reference evidence="1 2" key="1">
    <citation type="submission" date="2012-06" db="EMBL/GenBank/DDBJ databases">
        <title>Complete genome of Terriglobus roseus DSM 18391.</title>
        <authorList>
            <consortium name="US DOE Joint Genome Institute (JGI-PGF)"/>
            <person name="Lucas S."/>
            <person name="Copeland A."/>
            <person name="Lapidus A."/>
            <person name="Glavina del Rio T."/>
            <person name="Dalin E."/>
            <person name="Tice H."/>
            <person name="Bruce D."/>
            <person name="Goodwin L."/>
            <person name="Pitluck S."/>
            <person name="Peters L."/>
            <person name="Mikhailova N."/>
            <person name="Munk A.C.C."/>
            <person name="Kyrpides N."/>
            <person name="Mavromatis K."/>
            <person name="Ivanova N."/>
            <person name="Brettin T."/>
            <person name="Detter J.C."/>
            <person name="Han C."/>
            <person name="Larimer F."/>
            <person name="Land M."/>
            <person name="Hauser L."/>
            <person name="Markowitz V."/>
            <person name="Cheng J.-F."/>
            <person name="Hugenholtz P."/>
            <person name="Woyke T."/>
            <person name="Wu D."/>
            <person name="Brambilla E."/>
            <person name="Klenk H.-P."/>
            <person name="Eisen J.A."/>
        </authorList>
    </citation>
    <scope>NUCLEOTIDE SEQUENCE [LARGE SCALE GENOMIC DNA]</scope>
    <source>
        <strain evidence="2">DSM 18391 / NRRL B-41598 / KBS 63</strain>
    </source>
</reference>
<dbReference type="EMBL" id="CP003379">
    <property type="protein sequence ID" value="AFL88053.1"/>
    <property type="molecule type" value="Genomic_DNA"/>
</dbReference>